<evidence type="ECO:0000256" key="9">
    <source>
        <dbReference type="ARBA" id="ARBA00022679"/>
    </source>
</evidence>
<dbReference type="InterPro" id="IPR013083">
    <property type="entry name" value="Znf_RING/FYVE/PHD"/>
</dbReference>
<evidence type="ECO:0000256" key="2">
    <source>
        <dbReference type="ARBA" id="ARBA00004123"/>
    </source>
</evidence>
<keyword evidence="7" id="KW-0963">Cytoplasm</keyword>
<evidence type="ECO:0000313" key="19">
    <source>
        <dbReference type="EMBL" id="KAK7869669.1"/>
    </source>
</evidence>
<sequence length="1155" mass="128529">MSELSQEEIRKRRLARLAAIDTAAAAAPSTSGQLAPPSPSNAVPSSPSTPGPSNSNHEIATPPPLGTQKSDSQSTDTSSQMEIDDAPCEKNSLVSQVDVDSGIENMEVEDSDRKEAGARHRTSSSCTEVSEDQVQATVSRVLCVSWKEKTEGSIFLSETASAVRDSVQEGQSSFDAQDIVNQALIEVLSMFNRGENPLQEVTIGVSVGGSSTPIDALDSPTSPQLTPSLSPVAALPLPTTGVLGGAPPADGQQSVMSRSLGYLADCYARVAVEERNHPKRCSIPPLSEVLADIRAQCVQYAALVLQASLSEEDAPRVSPLLAPVLSQSLPRGFLPELVARTFSSSLESFSRVFSPLLQGLFLTMQSSSIVGNTHRQPIQALSDLVEIRCGPSGNVRPICKLLTQQVQFLPDLVTDAMGREMARTSFLGPFLSVSVFAEDEPKVAEKYFSGNPVADKSLNQTLQQELENTRILLHKVFHDVLVCSSSRKSMLTYLSALLHINEKRAQIQVEERALAGDGFMLNLLSVMQMLAVKVKLDKVDPYYPFHPSSKVEVKQRNETRLKFTSQEAGIWFDELNRSILGNSSSWKEVKFPTHCWFLTLHCHHLALLPTCQKYQRRLRALRDLQKLVDEMQASEAQWRETAFAARNKELMKRWRQQMRKLSRGKACADAGLLDEALLRRALVFYTSVADFLLGLLTSPVHNPAVAGASSATSVSSAPSLLPTDAPALFSALPEWYVEDIAEFLLFTLQFCPGVVADCTEDSLITWLLVAVCCPQFIKNPYLVAKMIEVLFVINPSIQARTEQLHSRVMAHPICQIHLPSCLMKFYTDVETTGSSSEFYDKFTIRYHISLILKGMWDSPVHRQAIVNESRSGKQFVKFVNMLMNDTTFLLDESLESLKRIHEVQELMADTTAWAALPSDQQQSRQRQLTADERQCRSYLTLAKETVDMFHYLTADIKEPFLRPELVDRLSAMLNFNLQQLCGPKCKNLKVRTPEKYGWEPRRLLSQLADIYLHLDCEEFAAALAGDERSFKKELFEDAANRMERALIKTPSEIDKFRSLAEKASEIAIQNIKQEVDYSDAPDEFRDPLMDTLMEDPVTLPSGKVMDRPVIMRHLLNSSTDPFSRQPLSEDMLQPAVELRERILAWKREKKKGASA</sequence>
<dbReference type="GO" id="GO:0006511">
    <property type="term" value="P:ubiquitin-dependent protein catabolic process"/>
    <property type="evidence" value="ECO:0007669"/>
    <property type="project" value="InterPro"/>
</dbReference>
<evidence type="ECO:0000256" key="17">
    <source>
        <dbReference type="SAM" id="MobiDB-lite"/>
    </source>
</evidence>
<feature type="region of interest" description="Disordered" evidence="17">
    <location>
        <begin position="23"/>
        <end position="127"/>
    </location>
</feature>
<dbReference type="EMBL" id="JAZDUA010000071">
    <property type="protein sequence ID" value="KAK7869669.1"/>
    <property type="molecule type" value="Genomic_DNA"/>
</dbReference>
<evidence type="ECO:0000259" key="18">
    <source>
        <dbReference type="PROSITE" id="PS51698"/>
    </source>
</evidence>
<dbReference type="GO" id="GO:0000151">
    <property type="term" value="C:ubiquitin ligase complex"/>
    <property type="evidence" value="ECO:0007669"/>
    <property type="project" value="InterPro"/>
</dbReference>
<keyword evidence="20" id="KW-1185">Reference proteome</keyword>
<comment type="similarity">
    <text evidence="5">Belongs to the ubiquitin conjugation factor E4 family.</text>
</comment>
<evidence type="ECO:0000256" key="1">
    <source>
        <dbReference type="ARBA" id="ARBA00000900"/>
    </source>
</evidence>
<organism evidence="19 20">
    <name type="scientific">Gryllus longicercus</name>
    <dbReference type="NCBI Taxonomy" id="2509291"/>
    <lineage>
        <taxon>Eukaryota</taxon>
        <taxon>Metazoa</taxon>
        <taxon>Ecdysozoa</taxon>
        <taxon>Arthropoda</taxon>
        <taxon>Hexapoda</taxon>
        <taxon>Insecta</taxon>
        <taxon>Pterygota</taxon>
        <taxon>Neoptera</taxon>
        <taxon>Polyneoptera</taxon>
        <taxon>Orthoptera</taxon>
        <taxon>Ensifera</taxon>
        <taxon>Gryllidea</taxon>
        <taxon>Grylloidea</taxon>
        <taxon>Gryllidae</taxon>
        <taxon>Gryllinae</taxon>
        <taxon>Gryllus</taxon>
    </lineage>
</organism>
<evidence type="ECO:0000256" key="14">
    <source>
        <dbReference type="ARBA" id="ARBA00072779"/>
    </source>
</evidence>
<dbReference type="FunFam" id="3.30.40.10:FF:000060">
    <property type="entry name" value="ubiquitin conjugation factor E4 B"/>
    <property type="match status" value="1"/>
</dbReference>
<dbReference type="InterPro" id="IPR003613">
    <property type="entry name" value="Ubox_domain"/>
</dbReference>
<dbReference type="SMART" id="SM00504">
    <property type="entry name" value="Ubox"/>
    <property type="match status" value="1"/>
</dbReference>
<feature type="compositionally biased region" description="Low complexity" evidence="17">
    <location>
        <begin position="70"/>
        <end position="80"/>
    </location>
</feature>
<dbReference type="Proteomes" id="UP001378592">
    <property type="component" value="Unassembled WGS sequence"/>
</dbReference>
<dbReference type="GO" id="GO:0005634">
    <property type="term" value="C:nucleus"/>
    <property type="evidence" value="ECO:0007669"/>
    <property type="project" value="UniProtKB-SubCell"/>
</dbReference>
<dbReference type="Pfam" id="PF10408">
    <property type="entry name" value="Ufd2P_core"/>
    <property type="match status" value="1"/>
</dbReference>
<feature type="compositionally biased region" description="Low complexity" evidence="17">
    <location>
        <begin position="40"/>
        <end position="56"/>
    </location>
</feature>
<evidence type="ECO:0000313" key="20">
    <source>
        <dbReference type="Proteomes" id="UP001378592"/>
    </source>
</evidence>
<comment type="catalytic activity">
    <reaction evidence="1">
        <text>S-ubiquitinyl-[E2 ubiquitin-conjugating enzyme]-L-cysteine + [acceptor protein]-L-lysine = [E2 ubiquitin-conjugating enzyme]-L-cysteine + N(6)-ubiquitinyl-[acceptor protein]-L-lysine.</text>
        <dbReference type="EC" id="2.3.2.27"/>
    </reaction>
</comment>
<dbReference type="GO" id="GO:0036503">
    <property type="term" value="P:ERAD pathway"/>
    <property type="evidence" value="ECO:0007669"/>
    <property type="project" value="InterPro"/>
</dbReference>
<evidence type="ECO:0000256" key="15">
    <source>
        <dbReference type="ARBA" id="ARBA00081821"/>
    </source>
</evidence>
<evidence type="ECO:0000256" key="6">
    <source>
        <dbReference type="ARBA" id="ARBA00012483"/>
    </source>
</evidence>
<dbReference type="GO" id="GO:0005737">
    <property type="term" value="C:cytoplasm"/>
    <property type="evidence" value="ECO:0007669"/>
    <property type="project" value="UniProtKB-SubCell"/>
</dbReference>
<keyword evidence="8" id="KW-0597">Phosphoprotein</keyword>
<evidence type="ECO:0000256" key="12">
    <source>
        <dbReference type="ARBA" id="ARBA00023242"/>
    </source>
</evidence>
<evidence type="ECO:0000256" key="4">
    <source>
        <dbReference type="ARBA" id="ARBA00004906"/>
    </source>
</evidence>
<keyword evidence="9" id="KW-0808">Transferase</keyword>
<dbReference type="InterPro" id="IPR045132">
    <property type="entry name" value="UBE4"/>
</dbReference>
<protein>
    <recommendedName>
        <fullName evidence="14">Ubiquitin conjugation factor E4 B</fullName>
        <ecNumber evidence="6">2.3.2.27</ecNumber>
    </recommendedName>
    <alternativeName>
        <fullName evidence="16">RING-type E3 ubiquitin transferase E4 B</fullName>
    </alternativeName>
    <alternativeName>
        <fullName evidence="15">Ubiquitin fusion degradation protein 2</fullName>
    </alternativeName>
</protein>
<evidence type="ECO:0000256" key="13">
    <source>
        <dbReference type="ARBA" id="ARBA00056267"/>
    </source>
</evidence>
<dbReference type="AlphaFoldDB" id="A0AAN9ZC65"/>
<comment type="caution">
    <text evidence="19">The sequence shown here is derived from an EMBL/GenBank/DDBJ whole genome shotgun (WGS) entry which is preliminary data.</text>
</comment>
<evidence type="ECO:0000256" key="16">
    <source>
        <dbReference type="ARBA" id="ARBA00083610"/>
    </source>
</evidence>
<comment type="pathway">
    <text evidence="4">Protein modification; protein ubiquitination.</text>
</comment>
<evidence type="ECO:0000256" key="7">
    <source>
        <dbReference type="ARBA" id="ARBA00022490"/>
    </source>
</evidence>
<dbReference type="CDD" id="cd16658">
    <property type="entry name" value="RING-Ubox_UBE4B"/>
    <property type="match status" value="1"/>
</dbReference>
<comment type="subcellular location">
    <subcellularLocation>
        <location evidence="3">Cytoplasm</location>
    </subcellularLocation>
    <subcellularLocation>
        <location evidence="2">Nucleus</location>
    </subcellularLocation>
</comment>
<dbReference type="GO" id="GO:0000209">
    <property type="term" value="P:protein polyubiquitination"/>
    <property type="evidence" value="ECO:0007669"/>
    <property type="project" value="TreeGrafter"/>
</dbReference>
<evidence type="ECO:0000256" key="8">
    <source>
        <dbReference type="ARBA" id="ARBA00022553"/>
    </source>
</evidence>
<dbReference type="Gene3D" id="3.30.40.10">
    <property type="entry name" value="Zinc/RING finger domain, C3HC4 (zinc finger)"/>
    <property type="match status" value="1"/>
</dbReference>
<keyword evidence="10" id="KW-0833">Ubl conjugation pathway</keyword>
<dbReference type="Pfam" id="PF04564">
    <property type="entry name" value="U-box"/>
    <property type="match status" value="1"/>
</dbReference>
<keyword evidence="12" id="KW-0539">Nucleus</keyword>
<reference evidence="19 20" key="1">
    <citation type="submission" date="2024-03" db="EMBL/GenBank/DDBJ databases">
        <title>The genome assembly and annotation of the cricket Gryllus longicercus Weissman &amp; Gray.</title>
        <authorList>
            <person name="Szrajer S."/>
            <person name="Gray D."/>
            <person name="Ylla G."/>
        </authorList>
    </citation>
    <scope>NUCLEOTIDE SEQUENCE [LARGE SCALE GENOMIC DNA]</scope>
    <source>
        <strain evidence="19">DAG 2021-001</strain>
        <tissue evidence="19">Whole body minus gut</tissue>
    </source>
</reference>
<gene>
    <name evidence="19" type="ORF">R5R35_010031</name>
</gene>
<evidence type="ECO:0000256" key="3">
    <source>
        <dbReference type="ARBA" id="ARBA00004496"/>
    </source>
</evidence>
<evidence type="ECO:0000256" key="10">
    <source>
        <dbReference type="ARBA" id="ARBA00022786"/>
    </source>
</evidence>
<feature type="domain" description="U-box" evidence="18">
    <location>
        <begin position="1079"/>
        <end position="1152"/>
    </location>
</feature>
<dbReference type="InterPro" id="IPR019474">
    <property type="entry name" value="Ub_conjug_fac_E4_core"/>
</dbReference>
<dbReference type="PANTHER" id="PTHR13931:SF2">
    <property type="entry name" value="UBIQUITIN CONJUGATION FACTOR E4 B"/>
    <property type="match status" value="1"/>
</dbReference>
<accession>A0AAN9ZC65</accession>
<dbReference type="EC" id="2.3.2.27" evidence="6"/>
<evidence type="ECO:0000256" key="11">
    <source>
        <dbReference type="ARBA" id="ARBA00022990"/>
    </source>
</evidence>
<comment type="function">
    <text evidence="13">Ubiquitin-protein ligase that probably functions as an E3 ligase in conjunction with specific E1 and E2 ligases. May also function as an E4 ligase mediating the assembly of polyubiquitin chains on substrates ubiquitinated by another E3 ubiquitin ligase. May regulate myosin assembly in striated muscles together with STUB1 and VCP/p97 by targeting myosin chaperone UNC45B for proteasomal degradation.</text>
</comment>
<dbReference type="PROSITE" id="PS51698">
    <property type="entry name" value="U_BOX"/>
    <property type="match status" value="1"/>
</dbReference>
<proteinExistence type="inferred from homology"/>
<keyword evidence="11" id="KW-0007">Acetylation</keyword>
<evidence type="ECO:0000256" key="5">
    <source>
        <dbReference type="ARBA" id="ARBA00007434"/>
    </source>
</evidence>
<dbReference type="SUPFAM" id="SSF57850">
    <property type="entry name" value="RING/U-box"/>
    <property type="match status" value="1"/>
</dbReference>
<dbReference type="PANTHER" id="PTHR13931">
    <property type="entry name" value="UBIQUITINATION FACTOR E4"/>
    <property type="match status" value="1"/>
</dbReference>
<dbReference type="GO" id="GO:0034450">
    <property type="term" value="F:ubiquitin-ubiquitin ligase activity"/>
    <property type="evidence" value="ECO:0007669"/>
    <property type="project" value="InterPro"/>
</dbReference>
<name>A0AAN9ZC65_9ORTH</name>